<sequence length="220" mass="25226">MRDPDFALFIETFGEATHRTPVPEASLVYWTDKLPPILLSYWREEGWAGFANGLLWMVNPDDYEDIKDAWLEETPFANIDNFHVIARSAFGDLYLCGERTGRSVTIVCLNNEILALKNKLKPKPLHDQDFSIQSFFGSHEPEDFDYKDINGKLLFERALKKYGPLEPDEMYGFEPALVMGGSATLDTLRRLKLDPHLHILRQLDSPTLPLSSSDFDKLMK</sequence>
<dbReference type="AlphaFoldDB" id="A0A1H0HF99"/>
<reference evidence="3 8" key="4">
    <citation type="submission" date="2019-09" db="EMBL/GenBank/DDBJ databases">
        <title>Draft genome sequences of 48 bacterial type strains from the CCUG.</title>
        <authorList>
            <person name="Tunovic T."/>
            <person name="Pineiro-Iglesias B."/>
            <person name="Unosson C."/>
            <person name="Inganas E."/>
            <person name="Ohlen M."/>
            <person name="Cardew S."/>
            <person name="Jensie-Markopoulos S."/>
            <person name="Salva-Serra F."/>
            <person name="Jaen-Luchoro D."/>
            <person name="Karlsson R."/>
            <person name="Svensson-Stadler L."/>
            <person name="Chun J."/>
            <person name="Moore E."/>
        </authorList>
    </citation>
    <scope>NUCLEOTIDE SEQUENCE [LARGE SCALE GENOMIC DNA]</scope>
    <source>
        <strain evidence="3 8">CCUG 53116</strain>
    </source>
</reference>
<feature type="domain" description="GAD-related" evidence="1">
    <location>
        <begin position="6"/>
        <end position="109"/>
    </location>
</feature>
<dbReference type="Proteomes" id="UP000460142">
    <property type="component" value="Unassembled WGS sequence"/>
</dbReference>
<evidence type="ECO:0000259" key="2">
    <source>
        <dbReference type="Pfam" id="PF08906"/>
    </source>
</evidence>
<dbReference type="Pfam" id="PF08887">
    <property type="entry name" value="GAD-like"/>
    <property type="match status" value="1"/>
</dbReference>
<dbReference type="Proteomes" id="UP000198549">
    <property type="component" value="Chromosome I"/>
</dbReference>
<dbReference type="RefSeq" id="WP_075949231.1">
    <property type="nucleotide sequence ID" value="NZ_LT629709.1"/>
</dbReference>
<evidence type="ECO:0000313" key="4">
    <source>
        <dbReference type="EMBL" id="OLT99321.1"/>
    </source>
</evidence>
<dbReference type="InterPro" id="IPR015002">
    <property type="entry name" value="T6SS_Tdi1_C"/>
</dbReference>
<proteinExistence type="predicted"/>
<dbReference type="EMBL" id="LT629709">
    <property type="protein sequence ID" value="SDO17828.1"/>
    <property type="molecule type" value="Genomic_DNA"/>
</dbReference>
<evidence type="ECO:0000313" key="6">
    <source>
        <dbReference type="Proteomes" id="UP000186756"/>
    </source>
</evidence>
<dbReference type="EMBL" id="MSTQ01000025">
    <property type="protein sequence ID" value="OLT99321.1"/>
    <property type="molecule type" value="Genomic_DNA"/>
</dbReference>
<reference evidence="6" key="2">
    <citation type="submission" date="2017-01" db="EMBL/GenBank/DDBJ databases">
        <authorList>
            <person name="Poblete-Castro I."/>
        </authorList>
    </citation>
    <scope>NUCLEOTIDE SEQUENCE [LARGE SCALE GENOMIC DNA]</scope>
    <source>
        <strain evidence="6">DSM 18361 / CCUG 53116 / MT1</strain>
    </source>
</reference>
<dbReference type="Proteomes" id="UP000186756">
    <property type="component" value="Unassembled WGS sequence"/>
</dbReference>
<reference evidence="5 7" key="1">
    <citation type="submission" date="2016-10" db="EMBL/GenBank/DDBJ databases">
        <authorList>
            <person name="de Groot N.N."/>
        </authorList>
    </citation>
    <scope>NUCLEOTIDE SEQUENCE [LARGE SCALE GENOMIC DNA]</scope>
    <source>
        <strain evidence="5 7">BS3776</strain>
    </source>
</reference>
<dbReference type="Pfam" id="PF08906">
    <property type="entry name" value="T6SS_Tdi1_C"/>
    <property type="match status" value="1"/>
</dbReference>
<name>A0A1H0HF99_PSERE</name>
<feature type="domain" description="T6SS immunity protein Tdi1 C-terminal" evidence="2">
    <location>
        <begin position="130"/>
        <end position="203"/>
    </location>
</feature>
<gene>
    <name evidence="4" type="ORF">BVK86_26710</name>
    <name evidence="3" type="ORF">F7R15_27445</name>
    <name evidence="5" type="ORF">SAMN04490202_0077</name>
</gene>
<dbReference type="OrthoDB" id="9016361at2"/>
<reference evidence="4" key="3">
    <citation type="submission" date="2017-01" db="EMBL/GenBank/DDBJ databases">
        <authorList>
            <person name="Mah S.A."/>
            <person name="Swanson W.J."/>
            <person name="Moy G.W."/>
            <person name="Vacquier V.D."/>
        </authorList>
    </citation>
    <scope>NUCLEOTIDE SEQUENCE [LARGE SCALE GENOMIC DNA]</scope>
    <source>
        <strain evidence="4">MT1</strain>
    </source>
</reference>
<evidence type="ECO:0000313" key="3">
    <source>
        <dbReference type="EMBL" id="KAB0480706.1"/>
    </source>
</evidence>
<protein>
    <submittedName>
        <fullName evidence="3">DUF1851 domain-containing protein</fullName>
    </submittedName>
    <submittedName>
        <fullName evidence="4">GAD-like domain protein</fullName>
    </submittedName>
</protein>
<evidence type="ECO:0000313" key="5">
    <source>
        <dbReference type="EMBL" id="SDO17828.1"/>
    </source>
</evidence>
<organism evidence="5 7">
    <name type="scientific">Pseudomonas reinekei</name>
    <dbReference type="NCBI Taxonomy" id="395598"/>
    <lineage>
        <taxon>Bacteria</taxon>
        <taxon>Pseudomonadati</taxon>
        <taxon>Pseudomonadota</taxon>
        <taxon>Gammaproteobacteria</taxon>
        <taxon>Pseudomonadales</taxon>
        <taxon>Pseudomonadaceae</taxon>
        <taxon>Pseudomonas</taxon>
    </lineage>
</organism>
<dbReference type="EMBL" id="VZPS01000028">
    <property type="protein sequence ID" value="KAB0480706.1"/>
    <property type="molecule type" value="Genomic_DNA"/>
</dbReference>
<evidence type="ECO:0000313" key="7">
    <source>
        <dbReference type="Proteomes" id="UP000198549"/>
    </source>
</evidence>
<dbReference type="InterPro" id="IPR014983">
    <property type="entry name" value="GAD-rel"/>
</dbReference>
<evidence type="ECO:0000259" key="1">
    <source>
        <dbReference type="Pfam" id="PF08887"/>
    </source>
</evidence>
<evidence type="ECO:0000313" key="8">
    <source>
        <dbReference type="Proteomes" id="UP000460142"/>
    </source>
</evidence>
<keyword evidence="6" id="KW-1185">Reference proteome</keyword>
<accession>A0A1H0HF99</accession>